<comment type="similarity">
    <text evidence="6">Belongs to the snail C2H2-type zinc-finger protein family.</text>
</comment>
<evidence type="ECO:0000256" key="1">
    <source>
        <dbReference type="ARBA" id="ARBA00022723"/>
    </source>
</evidence>
<dbReference type="InterPro" id="IPR013087">
    <property type="entry name" value="Znf_C2H2_type"/>
</dbReference>
<organism evidence="10 11">
    <name type="scientific">Orchesella cincta</name>
    <name type="common">Springtail</name>
    <name type="synonym">Podura cincta</name>
    <dbReference type="NCBI Taxonomy" id="48709"/>
    <lineage>
        <taxon>Eukaryota</taxon>
        <taxon>Metazoa</taxon>
        <taxon>Ecdysozoa</taxon>
        <taxon>Arthropoda</taxon>
        <taxon>Hexapoda</taxon>
        <taxon>Collembola</taxon>
        <taxon>Entomobryomorpha</taxon>
        <taxon>Entomobryoidea</taxon>
        <taxon>Orchesellidae</taxon>
        <taxon>Orchesellinae</taxon>
        <taxon>Orchesella</taxon>
    </lineage>
</organism>
<keyword evidence="5" id="KW-0539">Nucleus</keyword>
<comment type="caution">
    <text evidence="10">The sequence shown here is derived from an EMBL/GenBank/DDBJ whole genome shotgun (WGS) entry which is preliminary data.</text>
</comment>
<keyword evidence="2" id="KW-0677">Repeat</keyword>
<evidence type="ECO:0000256" key="7">
    <source>
        <dbReference type="PROSITE-ProRule" id="PRU00042"/>
    </source>
</evidence>
<dbReference type="PANTHER" id="PTHR24388">
    <property type="entry name" value="ZINC FINGER PROTEIN"/>
    <property type="match status" value="1"/>
</dbReference>
<dbReference type="GO" id="GO:0000981">
    <property type="term" value="F:DNA-binding transcription factor activity, RNA polymerase II-specific"/>
    <property type="evidence" value="ECO:0007669"/>
    <property type="project" value="TreeGrafter"/>
</dbReference>
<dbReference type="GO" id="GO:0008270">
    <property type="term" value="F:zinc ion binding"/>
    <property type="evidence" value="ECO:0007669"/>
    <property type="project" value="UniProtKB-KW"/>
</dbReference>
<feature type="region of interest" description="Disordered" evidence="8">
    <location>
        <begin position="1"/>
        <end position="24"/>
    </location>
</feature>
<evidence type="ECO:0000256" key="4">
    <source>
        <dbReference type="ARBA" id="ARBA00022833"/>
    </source>
</evidence>
<feature type="domain" description="C2H2-type" evidence="9">
    <location>
        <begin position="27"/>
        <end position="55"/>
    </location>
</feature>
<evidence type="ECO:0000313" key="11">
    <source>
        <dbReference type="Proteomes" id="UP000094527"/>
    </source>
</evidence>
<dbReference type="PROSITE" id="PS50157">
    <property type="entry name" value="ZINC_FINGER_C2H2_2"/>
    <property type="match status" value="2"/>
</dbReference>
<keyword evidence="3 7" id="KW-0863">Zinc-finger</keyword>
<evidence type="ECO:0000259" key="9">
    <source>
        <dbReference type="PROSITE" id="PS50157"/>
    </source>
</evidence>
<evidence type="ECO:0000256" key="5">
    <source>
        <dbReference type="ARBA" id="ARBA00023242"/>
    </source>
</evidence>
<dbReference type="PANTHER" id="PTHR24388:SF53">
    <property type="entry name" value="CHORION TRANSCRIPTION FACTOR CF2-RELATED"/>
    <property type="match status" value="1"/>
</dbReference>
<keyword evidence="4" id="KW-0862">Zinc</keyword>
<dbReference type="OrthoDB" id="6346001at2759"/>
<feature type="domain" description="C2H2-type" evidence="9">
    <location>
        <begin position="56"/>
        <end position="83"/>
    </location>
</feature>
<gene>
    <name evidence="10" type="ORF">Ocin01_18163</name>
</gene>
<dbReference type="AlphaFoldDB" id="A0A1D2M6B8"/>
<protein>
    <submittedName>
        <fullName evidence="10">Zinc finger and SCAN domain-containing protein 21</fullName>
    </submittedName>
</protein>
<dbReference type="SMART" id="SM00355">
    <property type="entry name" value="ZnF_C2H2"/>
    <property type="match status" value="2"/>
</dbReference>
<keyword evidence="1" id="KW-0479">Metal-binding</keyword>
<reference evidence="10 11" key="1">
    <citation type="journal article" date="2016" name="Genome Biol. Evol.">
        <title>Gene Family Evolution Reflects Adaptation to Soil Environmental Stressors in the Genome of the Collembolan Orchesella cincta.</title>
        <authorList>
            <person name="Faddeeva-Vakhrusheva A."/>
            <person name="Derks M.F."/>
            <person name="Anvar S.Y."/>
            <person name="Agamennone V."/>
            <person name="Suring W."/>
            <person name="Smit S."/>
            <person name="van Straalen N.M."/>
            <person name="Roelofs D."/>
        </authorList>
    </citation>
    <scope>NUCLEOTIDE SEQUENCE [LARGE SCALE GENOMIC DNA]</scope>
    <source>
        <tissue evidence="10">Mixed pool</tissue>
    </source>
</reference>
<accession>A0A1D2M6B8</accession>
<dbReference type="EMBL" id="LJIJ01003470">
    <property type="protein sequence ID" value="ODM88519.1"/>
    <property type="molecule type" value="Genomic_DNA"/>
</dbReference>
<dbReference type="InterPro" id="IPR036236">
    <property type="entry name" value="Znf_C2H2_sf"/>
</dbReference>
<evidence type="ECO:0000256" key="8">
    <source>
        <dbReference type="SAM" id="MobiDB-lite"/>
    </source>
</evidence>
<dbReference type="Pfam" id="PF00096">
    <property type="entry name" value="zf-C2H2"/>
    <property type="match status" value="2"/>
</dbReference>
<dbReference type="PROSITE" id="PS00028">
    <property type="entry name" value="ZINC_FINGER_C2H2_1"/>
    <property type="match status" value="2"/>
</dbReference>
<dbReference type="InterPro" id="IPR050527">
    <property type="entry name" value="Snail/Krueppel_Znf"/>
</dbReference>
<dbReference type="Proteomes" id="UP000094527">
    <property type="component" value="Unassembled WGS sequence"/>
</dbReference>
<evidence type="ECO:0000256" key="3">
    <source>
        <dbReference type="ARBA" id="ARBA00022771"/>
    </source>
</evidence>
<keyword evidence="11" id="KW-1185">Reference proteome</keyword>
<dbReference type="GO" id="GO:0000978">
    <property type="term" value="F:RNA polymerase II cis-regulatory region sequence-specific DNA binding"/>
    <property type="evidence" value="ECO:0007669"/>
    <property type="project" value="TreeGrafter"/>
</dbReference>
<evidence type="ECO:0000256" key="2">
    <source>
        <dbReference type="ARBA" id="ARBA00022737"/>
    </source>
</evidence>
<evidence type="ECO:0000256" key="6">
    <source>
        <dbReference type="ARBA" id="ARBA00037948"/>
    </source>
</evidence>
<evidence type="ECO:0000313" key="10">
    <source>
        <dbReference type="EMBL" id="ODM88519.1"/>
    </source>
</evidence>
<dbReference type="SUPFAM" id="SSF57667">
    <property type="entry name" value="beta-beta-alpha zinc fingers"/>
    <property type="match status" value="1"/>
</dbReference>
<dbReference type="Gene3D" id="3.30.160.60">
    <property type="entry name" value="Classic Zinc Finger"/>
    <property type="match status" value="2"/>
</dbReference>
<name>A0A1D2M6B8_ORCCI</name>
<sequence length="83" mass="9550">MSQEKGTKFQPLGASSKNNVPPEENEFSCVMCGRTFNSSDALEAHIRRRHLTERPFFCPVCGHEFRFQQNRDAHARTHNVSNE</sequence>
<proteinExistence type="inferred from homology"/>